<dbReference type="EMBL" id="FNAK01000008">
    <property type="protein sequence ID" value="SDE57119.1"/>
    <property type="molecule type" value="Genomic_DNA"/>
</dbReference>
<organism evidence="2 3">
    <name type="scientific">Kordiimonas lacus</name>
    <dbReference type="NCBI Taxonomy" id="637679"/>
    <lineage>
        <taxon>Bacteria</taxon>
        <taxon>Pseudomonadati</taxon>
        <taxon>Pseudomonadota</taxon>
        <taxon>Alphaproteobacteria</taxon>
        <taxon>Kordiimonadales</taxon>
        <taxon>Kordiimonadaceae</taxon>
        <taxon>Kordiimonas</taxon>
    </lineage>
</organism>
<protein>
    <recommendedName>
        <fullName evidence="4">AAA domain-containing protein</fullName>
    </recommendedName>
</protein>
<feature type="coiled-coil region" evidence="1">
    <location>
        <begin position="242"/>
        <end position="295"/>
    </location>
</feature>
<dbReference type="STRING" id="637679.GCA_001550055_00005"/>
<dbReference type="AlphaFoldDB" id="A0A1G7E089"/>
<keyword evidence="1" id="KW-0175">Coiled coil</keyword>
<evidence type="ECO:0000256" key="1">
    <source>
        <dbReference type="SAM" id="Coils"/>
    </source>
</evidence>
<evidence type="ECO:0000313" key="2">
    <source>
        <dbReference type="EMBL" id="SDE57119.1"/>
    </source>
</evidence>
<dbReference type="Gene3D" id="3.40.50.300">
    <property type="entry name" value="P-loop containing nucleotide triphosphate hydrolases"/>
    <property type="match status" value="2"/>
</dbReference>
<proteinExistence type="predicted"/>
<dbReference type="InterPro" id="IPR027417">
    <property type="entry name" value="P-loop_NTPase"/>
</dbReference>
<accession>A0A1G7E089</accession>
<evidence type="ECO:0008006" key="4">
    <source>
        <dbReference type="Google" id="ProtNLM"/>
    </source>
</evidence>
<feature type="coiled-coil region" evidence="1">
    <location>
        <begin position="380"/>
        <end position="484"/>
    </location>
</feature>
<evidence type="ECO:0000313" key="3">
    <source>
        <dbReference type="Proteomes" id="UP000183685"/>
    </source>
</evidence>
<dbReference type="Proteomes" id="UP000183685">
    <property type="component" value="Unassembled WGS sequence"/>
</dbReference>
<sequence length="651" mass="73870">MGAQMSHLKVNRLVVLRDVDSRSIKVFDEQFHDGLNIIRSKGNSSGKTTVVDFIYFALGGEHTNWKSIALECSRVILEIQANGTPLTLRRTVSTEDQLPIDIYYGPYEEAIKHANGWTSHAYSRQQRALSFSEVLFKALGIPEAPSSLNTKMTMYQLLRLLYSDQFADSLHIYRSDDWSSKDTQQAIGELLCGVGDFELFAKKTELKEVQAKVGDLKSSYRSLSKLLASFSDNAKIDIEAVISTVRQKLRSSESELDEAQSSYDLAHDQEVRKDKSRLQSALITHQKRLVKAEEDLKILSYENEERSRFIVHLEGLLEDFDDANEVFDALGHIRYTHCPSCFKDLPPQQPEACSVCGAPLEAGDQNPLALAARLDLEMQIRESQKMEEKAKSDIAKAKEKLRKEQKECKKVERDLAKFRNSLTSPQATFVASKAKEVGALEAHLDELENIKLQFGELATIENDLEEAERRFRKLTRDVENIEVSLTKRRSKIYTDISANTIDIIGKDLKDHNDFEGLRSFSFSFRDDSFYLNNMEKVTNSASSMAIAKVSFLLAIFKASLEDNEMYFPRFMILDNIEDKGVREVRSQNFQNIVAEISENSDVDHQIIITTATISPELDNPKYTVGELYSTENRSIKLEGLTVQTVHGRDVH</sequence>
<name>A0A1G7E089_9PROT</name>
<gene>
    <name evidence="2" type="ORF">SAMN04488071_3227</name>
</gene>
<keyword evidence="3" id="KW-1185">Reference proteome</keyword>
<reference evidence="2 3" key="1">
    <citation type="submission" date="2016-10" db="EMBL/GenBank/DDBJ databases">
        <authorList>
            <person name="de Groot N.N."/>
        </authorList>
    </citation>
    <scope>NUCLEOTIDE SEQUENCE [LARGE SCALE GENOMIC DNA]</scope>
    <source>
        <strain evidence="2 3">CGMCC 1.9109</strain>
    </source>
</reference>